<organism evidence="2">
    <name type="scientific">hydrothermal vent metagenome</name>
    <dbReference type="NCBI Taxonomy" id="652676"/>
    <lineage>
        <taxon>unclassified sequences</taxon>
        <taxon>metagenomes</taxon>
        <taxon>ecological metagenomes</taxon>
    </lineage>
</organism>
<reference evidence="2" key="1">
    <citation type="submission" date="2016-10" db="EMBL/GenBank/DDBJ databases">
        <authorList>
            <person name="de Groot N.N."/>
        </authorList>
    </citation>
    <scope>NUCLEOTIDE SEQUENCE</scope>
</reference>
<accession>A0A1W1BH32</accession>
<evidence type="ECO:0000313" key="2">
    <source>
        <dbReference type="EMBL" id="SFV52817.1"/>
    </source>
</evidence>
<gene>
    <name evidence="2" type="ORF">MNB_SV-9-1578</name>
</gene>
<name>A0A1W1BH32_9ZZZZ</name>
<protein>
    <recommendedName>
        <fullName evidence="1">YtkA-like domain-containing protein</fullName>
    </recommendedName>
</protein>
<dbReference type="EMBL" id="FPHG01000017">
    <property type="protein sequence ID" value="SFV52817.1"/>
    <property type="molecule type" value="Genomic_DNA"/>
</dbReference>
<dbReference type="Pfam" id="PF13115">
    <property type="entry name" value="YtkA"/>
    <property type="match status" value="1"/>
</dbReference>
<dbReference type="InterPro" id="IPR032693">
    <property type="entry name" value="YtkA-like_dom"/>
</dbReference>
<proteinExistence type="predicted"/>
<dbReference type="AlphaFoldDB" id="A0A1W1BH32"/>
<feature type="domain" description="YtkA-like" evidence="1">
    <location>
        <begin position="30"/>
        <end position="112"/>
    </location>
</feature>
<evidence type="ECO:0000259" key="1">
    <source>
        <dbReference type="Pfam" id="PF13115"/>
    </source>
</evidence>
<sequence length="130" mass="14895">MHKHINRVLWIMLAWSMVLLNANTLNETLKADDINIVVTTDKALIVGSNQISVELTKDSKPITDLKILQMKVFMPEMPGMPEMEYKADAKLVDGKYILDINFAMNGTWQYKIRFKTSDGKKYKTKSSINI</sequence>